<dbReference type="Proteomes" id="UP001189429">
    <property type="component" value="Unassembled WGS sequence"/>
</dbReference>
<dbReference type="InterPro" id="IPR036259">
    <property type="entry name" value="MFS_trans_sf"/>
</dbReference>
<dbReference type="Gene3D" id="1.20.1250.20">
    <property type="entry name" value="MFS general substrate transporter like domains"/>
    <property type="match status" value="1"/>
</dbReference>
<dbReference type="SUPFAM" id="SSF103473">
    <property type="entry name" value="MFS general substrate transporter"/>
    <property type="match status" value="1"/>
</dbReference>
<evidence type="ECO:0000313" key="3">
    <source>
        <dbReference type="Proteomes" id="UP001189429"/>
    </source>
</evidence>
<proteinExistence type="predicted"/>
<keyword evidence="3" id="KW-1185">Reference proteome</keyword>
<feature type="region of interest" description="Disordered" evidence="1">
    <location>
        <begin position="175"/>
        <end position="203"/>
    </location>
</feature>
<gene>
    <name evidence="2" type="ORF">PCOR1329_LOCUS12868</name>
</gene>
<comment type="caution">
    <text evidence="2">The sequence shown here is derived from an EMBL/GenBank/DDBJ whole genome shotgun (WGS) entry which is preliminary data.</text>
</comment>
<reference evidence="2" key="1">
    <citation type="submission" date="2023-10" db="EMBL/GenBank/DDBJ databases">
        <authorList>
            <person name="Chen Y."/>
            <person name="Shah S."/>
            <person name="Dougan E. K."/>
            <person name="Thang M."/>
            <person name="Chan C."/>
        </authorList>
    </citation>
    <scope>NUCLEOTIDE SEQUENCE [LARGE SCALE GENOMIC DNA]</scope>
</reference>
<sequence>MTVKLTYGPLATCVSLLKLEAFPTEVRASTFALVSMMGKLLALVAPTAAEVLRGGPSADDWTWANLMGYMGCLSAASVLTGAFVFLVDRGVEEHAPLEDSEHPGEHRAVDMSPNDKADRSPRSALGSPMSRASRCSSPYGSFFDIWAPGSPGTPGSKAGAFDSWMPRTPGIGPFGLPDDSPSSRWRPLEPAPSPKTPAGAPPRIIRARGSTLDAPGLRLVRAADLLQREVFAEVIRSCDGRGFSARVARSL</sequence>
<name>A0ABN9QSY5_9DINO</name>
<protein>
    <recommendedName>
        <fullName evidence="4">Solute carrier family 40 protein</fullName>
    </recommendedName>
</protein>
<organism evidence="2 3">
    <name type="scientific">Prorocentrum cordatum</name>
    <dbReference type="NCBI Taxonomy" id="2364126"/>
    <lineage>
        <taxon>Eukaryota</taxon>
        <taxon>Sar</taxon>
        <taxon>Alveolata</taxon>
        <taxon>Dinophyceae</taxon>
        <taxon>Prorocentrales</taxon>
        <taxon>Prorocentraceae</taxon>
        <taxon>Prorocentrum</taxon>
    </lineage>
</organism>
<dbReference type="EMBL" id="CAUYUJ010003780">
    <property type="protein sequence ID" value="CAK0806758.1"/>
    <property type="molecule type" value="Genomic_DNA"/>
</dbReference>
<evidence type="ECO:0000313" key="2">
    <source>
        <dbReference type="EMBL" id="CAK0806758.1"/>
    </source>
</evidence>
<feature type="compositionally biased region" description="Basic and acidic residues" evidence="1">
    <location>
        <begin position="95"/>
        <end position="121"/>
    </location>
</feature>
<feature type="region of interest" description="Disordered" evidence="1">
    <location>
        <begin position="95"/>
        <end position="132"/>
    </location>
</feature>
<evidence type="ECO:0000256" key="1">
    <source>
        <dbReference type="SAM" id="MobiDB-lite"/>
    </source>
</evidence>
<accession>A0ABN9QSY5</accession>
<evidence type="ECO:0008006" key="4">
    <source>
        <dbReference type="Google" id="ProtNLM"/>
    </source>
</evidence>